<dbReference type="GO" id="GO:0005634">
    <property type="term" value="C:nucleus"/>
    <property type="evidence" value="ECO:0007669"/>
    <property type="project" value="UniProtKB-SubCell"/>
</dbReference>
<evidence type="ECO:0000256" key="1">
    <source>
        <dbReference type="ARBA" id="ARBA00023125"/>
    </source>
</evidence>
<evidence type="ECO:0000256" key="3">
    <source>
        <dbReference type="PROSITE-ProRule" id="PRU00108"/>
    </source>
</evidence>
<dbReference type="SMART" id="SM00389">
    <property type="entry name" value="HOX"/>
    <property type="match status" value="1"/>
</dbReference>
<feature type="DNA-binding region" description="Homeobox" evidence="3">
    <location>
        <begin position="17"/>
        <end position="76"/>
    </location>
</feature>
<comment type="caution">
    <text evidence="6">The sequence shown here is derived from an EMBL/GenBank/DDBJ whole genome shotgun (WGS) entry which is preliminary data.</text>
</comment>
<sequence length="157" mass="18529">METKQVIPIDPMSLSTKARRRMRTSREETAILEDFYNKNPNPNNDQKAEIANTVKMGPRNVHFWFQNRRAKDNKRRKLTRLRQQAQQQCPNGQFTYQLNVTKGRNKFNLPPISAFMPSPQQQQQRWSGLSIPFYFHHAKFGIADCMVQWSKGNEDPY</sequence>
<dbReference type="Proteomes" id="UP000603453">
    <property type="component" value="Unassembled WGS sequence"/>
</dbReference>
<keyword evidence="2 3" id="KW-0371">Homeobox</keyword>
<dbReference type="CDD" id="cd00086">
    <property type="entry name" value="homeodomain"/>
    <property type="match status" value="1"/>
</dbReference>
<comment type="subcellular location">
    <subcellularLocation>
        <location evidence="3 4">Nucleus</location>
    </subcellularLocation>
</comment>
<dbReference type="Pfam" id="PF00046">
    <property type="entry name" value="Homeodomain"/>
    <property type="match status" value="1"/>
</dbReference>
<dbReference type="GO" id="GO:0000978">
    <property type="term" value="F:RNA polymerase II cis-regulatory region sequence-specific DNA binding"/>
    <property type="evidence" value="ECO:0007669"/>
    <property type="project" value="TreeGrafter"/>
</dbReference>
<evidence type="ECO:0000256" key="2">
    <source>
        <dbReference type="ARBA" id="ARBA00023155"/>
    </source>
</evidence>
<dbReference type="PANTHER" id="PTHR24324">
    <property type="entry name" value="HOMEOBOX PROTEIN HHEX"/>
    <property type="match status" value="1"/>
</dbReference>
<dbReference type="GO" id="GO:0006357">
    <property type="term" value="P:regulation of transcription by RNA polymerase II"/>
    <property type="evidence" value="ECO:0007669"/>
    <property type="project" value="TreeGrafter"/>
</dbReference>
<organism evidence="6 7">
    <name type="scientific">Mucor saturninus</name>
    <dbReference type="NCBI Taxonomy" id="64648"/>
    <lineage>
        <taxon>Eukaryota</taxon>
        <taxon>Fungi</taxon>
        <taxon>Fungi incertae sedis</taxon>
        <taxon>Mucoromycota</taxon>
        <taxon>Mucoromycotina</taxon>
        <taxon>Mucoromycetes</taxon>
        <taxon>Mucorales</taxon>
        <taxon>Mucorineae</taxon>
        <taxon>Mucoraceae</taxon>
        <taxon>Mucor</taxon>
    </lineage>
</organism>
<evidence type="ECO:0000313" key="6">
    <source>
        <dbReference type="EMBL" id="KAG2200042.1"/>
    </source>
</evidence>
<dbReference type="OrthoDB" id="6159439at2759"/>
<accession>A0A8H7QWH3</accession>
<evidence type="ECO:0000259" key="5">
    <source>
        <dbReference type="PROSITE" id="PS50071"/>
    </source>
</evidence>
<dbReference type="PANTHER" id="PTHR24324:SF9">
    <property type="entry name" value="HOMEOBOX DOMAIN-CONTAINING PROTEIN"/>
    <property type="match status" value="1"/>
</dbReference>
<dbReference type="InterPro" id="IPR001356">
    <property type="entry name" value="HD"/>
</dbReference>
<name>A0A8H7QWH3_9FUNG</name>
<keyword evidence="1 3" id="KW-0238">DNA-binding</keyword>
<dbReference type="AlphaFoldDB" id="A0A8H7QWH3"/>
<dbReference type="SUPFAM" id="SSF46689">
    <property type="entry name" value="Homeodomain-like"/>
    <property type="match status" value="1"/>
</dbReference>
<dbReference type="PROSITE" id="PS50071">
    <property type="entry name" value="HOMEOBOX_2"/>
    <property type="match status" value="1"/>
</dbReference>
<gene>
    <name evidence="6" type="ORF">INT47_007687</name>
</gene>
<evidence type="ECO:0000313" key="7">
    <source>
        <dbReference type="Proteomes" id="UP000603453"/>
    </source>
</evidence>
<feature type="domain" description="Homeobox" evidence="5">
    <location>
        <begin position="15"/>
        <end position="75"/>
    </location>
</feature>
<dbReference type="InterPro" id="IPR009057">
    <property type="entry name" value="Homeodomain-like_sf"/>
</dbReference>
<dbReference type="Gene3D" id="1.10.10.60">
    <property type="entry name" value="Homeodomain-like"/>
    <property type="match status" value="1"/>
</dbReference>
<proteinExistence type="predicted"/>
<dbReference type="EMBL" id="JAEPRD010000088">
    <property type="protein sequence ID" value="KAG2200042.1"/>
    <property type="molecule type" value="Genomic_DNA"/>
</dbReference>
<protein>
    <recommendedName>
        <fullName evidence="5">Homeobox domain-containing protein</fullName>
    </recommendedName>
</protein>
<reference evidence="6" key="1">
    <citation type="submission" date="2020-12" db="EMBL/GenBank/DDBJ databases">
        <title>Metabolic potential, ecology and presence of endohyphal bacteria is reflected in genomic diversity of Mucoromycotina.</title>
        <authorList>
            <person name="Muszewska A."/>
            <person name="Okrasinska A."/>
            <person name="Steczkiewicz K."/>
            <person name="Drgas O."/>
            <person name="Orlowska M."/>
            <person name="Perlinska-Lenart U."/>
            <person name="Aleksandrzak-Piekarczyk T."/>
            <person name="Szatraj K."/>
            <person name="Zielenkiewicz U."/>
            <person name="Pilsyk S."/>
            <person name="Malc E."/>
            <person name="Mieczkowski P."/>
            <person name="Kruszewska J.S."/>
            <person name="Biernat P."/>
            <person name="Pawlowska J."/>
        </authorList>
    </citation>
    <scope>NUCLEOTIDE SEQUENCE</scope>
    <source>
        <strain evidence="6">WA0000017839</strain>
    </source>
</reference>
<evidence type="ECO:0000256" key="4">
    <source>
        <dbReference type="RuleBase" id="RU000682"/>
    </source>
</evidence>
<dbReference type="GO" id="GO:0030154">
    <property type="term" value="P:cell differentiation"/>
    <property type="evidence" value="ECO:0007669"/>
    <property type="project" value="TreeGrafter"/>
</dbReference>
<keyword evidence="7" id="KW-1185">Reference proteome</keyword>
<dbReference type="InterPro" id="IPR051000">
    <property type="entry name" value="Homeobox_DNA-bind_prot"/>
</dbReference>
<keyword evidence="3 4" id="KW-0539">Nucleus</keyword>